<evidence type="ECO:0000313" key="1">
    <source>
        <dbReference type="EMBL" id="MBC3919208.1"/>
    </source>
</evidence>
<organism evidence="1 2">
    <name type="scientific">Undibacterium hunanense</name>
    <dbReference type="NCBI Taxonomy" id="2762292"/>
    <lineage>
        <taxon>Bacteria</taxon>
        <taxon>Pseudomonadati</taxon>
        <taxon>Pseudomonadota</taxon>
        <taxon>Betaproteobacteria</taxon>
        <taxon>Burkholderiales</taxon>
        <taxon>Oxalobacteraceae</taxon>
        <taxon>Undibacterium</taxon>
    </lineage>
</organism>
<name>A0ABR6ZUH9_9BURK</name>
<dbReference type="Proteomes" id="UP000650424">
    <property type="component" value="Unassembled WGS sequence"/>
</dbReference>
<keyword evidence="2" id="KW-1185">Reference proteome</keyword>
<accession>A0ABR6ZUH9</accession>
<reference evidence="1 2" key="1">
    <citation type="submission" date="2020-08" db="EMBL/GenBank/DDBJ databases">
        <title>Novel species isolated from subtropical streams in China.</title>
        <authorList>
            <person name="Lu H."/>
        </authorList>
    </citation>
    <scope>NUCLEOTIDE SEQUENCE [LARGE SCALE GENOMIC DNA]</scope>
    <source>
        <strain evidence="1 2">CY18W</strain>
    </source>
</reference>
<gene>
    <name evidence="1" type="ORF">H8L32_17075</name>
</gene>
<evidence type="ECO:0000313" key="2">
    <source>
        <dbReference type="Proteomes" id="UP000650424"/>
    </source>
</evidence>
<dbReference type="EMBL" id="JACOGF010000009">
    <property type="protein sequence ID" value="MBC3919208.1"/>
    <property type="molecule type" value="Genomic_DNA"/>
</dbReference>
<proteinExistence type="predicted"/>
<protein>
    <submittedName>
        <fullName evidence="1">Uncharacterized protein</fullName>
    </submittedName>
</protein>
<dbReference type="RefSeq" id="WP_186948487.1">
    <property type="nucleotide sequence ID" value="NZ_JACOGF010000009.1"/>
</dbReference>
<sequence>MASNKPAPIACTLSAMEFKGRAASIAQLTATSLLSHRIDGCTAHLLYRQDAKQAVEQLVQQEQSCCGFLSFEMGQSSDGITLSITAPPEVQSDAEALFAHLLPSQETYVDTAGANETRSCGCVYRC</sequence>
<comment type="caution">
    <text evidence="1">The sequence shown here is derived from an EMBL/GenBank/DDBJ whole genome shotgun (WGS) entry which is preliminary data.</text>
</comment>